<name>A0A8H3UWG0_VENIN</name>
<feature type="domain" description="Fatty acid hydroxylase" evidence="6">
    <location>
        <begin position="174"/>
        <end position="319"/>
    </location>
</feature>
<dbReference type="Proteomes" id="UP000490939">
    <property type="component" value="Unassembled WGS sequence"/>
</dbReference>
<feature type="transmembrane region" description="Helical" evidence="5">
    <location>
        <begin position="90"/>
        <end position="109"/>
    </location>
</feature>
<dbReference type="GO" id="GO:0005506">
    <property type="term" value="F:iron ion binding"/>
    <property type="evidence" value="ECO:0007669"/>
    <property type="project" value="InterPro"/>
</dbReference>
<protein>
    <recommendedName>
        <fullName evidence="6">Fatty acid hydroxylase domain-containing protein</fullName>
    </recommendedName>
</protein>
<dbReference type="EMBL" id="WNWR01000459">
    <property type="protein sequence ID" value="KAE9977851.1"/>
    <property type="molecule type" value="Genomic_DNA"/>
</dbReference>
<keyword evidence="2 5" id="KW-0812">Transmembrane</keyword>
<feature type="transmembrane region" description="Helical" evidence="5">
    <location>
        <begin position="247"/>
        <end position="265"/>
    </location>
</feature>
<dbReference type="EMBL" id="WNWS01000301">
    <property type="protein sequence ID" value="KAE9971354.1"/>
    <property type="molecule type" value="Genomic_DNA"/>
</dbReference>
<keyword evidence="10" id="KW-1185">Reference proteome</keyword>
<dbReference type="Proteomes" id="UP000447873">
    <property type="component" value="Unassembled WGS sequence"/>
</dbReference>
<evidence type="ECO:0000313" key="8">
    <source>
        <dbReference type="EMBL" id="KAE9977851.1"/>
    </source>
</evidence>
<dbReference type="Pfam" id="PF04116">
    <property type="entry name" value="FA_hydroxylase"/>
    <property type="match status" value="1"/>
</dbReference>
<dbReference type="InterPro" id="IPR006694">
    <property type="entry name" value="Fatty_acid_hydroxylase"/>
</dbReference>
<comment type="caution">
    <text evidence="8">The sequence shown here is derived from an EMBL/GenBank/DDBJ whole genome shotgun (WGS) entry which is preliminary data.</text>
</comment>
<dbReference type="OrthoDB" id="6354873at2759"/>
<gene>
    <name evidence="8" type="ORF">EG327_007579</name>
    <name evidence="7" type="ORF">EG328_005715</name>
</gene>
<comment type="subcellular location">
    <subcellularLocation>
        <location evidence="1">Membrane</location>
    </subcellularLocation>
</comment>
<evidence type="ECO:0000256" key="3">
    <source>
        <dbReference type="ARBA" id="ARBA00022989"/>
    </source>
</evidence>
<feature type="transmembrane region" description="Helical" evidence="5">
    <location>
        <begin position="130"/>
        <end position="149"/>
    </location>
</feature>
<proteinExistence type="predicted"/>
<dbReference type="GO" id="GO:0016491">
    <property type="term" value="F:oxidoreductase activity"/>
    <property type="evidence" value="ECO:0007669"/>
    <property type="project" value="InterPro"/>
</dbReference>
<evidence type="ECO:0000256" key="4">
    <source>
        <dbReference type="ARBA" id="ARBA00023136"/>
    </source>
</evidence>
<evidence type="ECO:0000313" key="7">
    <source>
        <dbReference type="EMBL" id="KAE9971354.1"/>
    </source>
</evidence>
<keyword evidence="3 5" id="KW-1133">Transmembrane helix</keyword>
<keyword evidence="4 5" id="KW-0472">Membrane</keyword>
<evidence type="ECO:0000256" key="1">
    <source>
        <dbReference type="ARBA" id="ARBA00004370"/>
    </source>
</evidence>
<dbReference type="InterPro" id="IPR050307">
    <property type="entry name" value="Sterol_Desaturase_Related"/>
</dbReference>
<evidence type="ECO:0000313" key="9">
    <source>
        <dbReference type="Proteomes" id="UP000447873"/>
    </source>
</evidence>
<dbReference type="GO" id="GO:0016020">
    <property type="term" value="C:membrane"/>
    <property type="evidence" value="ECO:0007669"/>
    <property type="project" value="UniProtKB-SubCell"/>
</dbReference>
<reference evidence="8 10" key="1">
    <citation type="submission" date="2019-07" db="EMBL/GenBank/DDBJ databases">
        <title>Venturia inaequalis Genome Resource.</title>
        <authorList>
            <person name="Lichtner F.J."/>
        </authorList>
    </citation>
    <scope>NUCLEOTIDE SEQUENCE [LARGE SCALE GENOMIC DNA]</scope>
    <source>
        <strain evidence="7 9">120213</strain>
        <strain evidence="8 10">DMI_063113</strain>
    </source>
</reference>
<dbReference type="AlphaFoldDB" id="A0A8H3UWG0"/>
<accession>A0A8H3UWG0</accession>
<evidence type="ECO:0000256" key="2">
    <source>
        <dbReference type="ARBA" id="ARBA00022692"/>
    </source>
</evidence>
<evidence type="ECO:0000256" key="5">
    <source>
        <dbReference type="SAM" id="Phobius"/>
    </source>
</evidence>
<feature type="transmembrane region" description="Helical" evidence="5">
    <location>
        <begin position="169"/>
        <end position="187"/>
    </location>
</feature>
<evidence type="ECO:0000259" key="6">
    <source>
        <dbReference type="Pfam" id="PF04116"/>
    </source>
</evidence>
<organism evidence="8 10">
    <name type="scientific">Venturia inaequalis</name>
    <name type="common">Apple scab fungus</name>
    <dbReference type="NCBI Taxonomy" id="5025"/>
    <lineage>
        <taxon>Eukaryota</taxon>
        <taxon>Fungi</taxon>
        <taxon>Dikarya</taxon>
        <taxon>Ascomycota</taxon>
        <taxon>Pezizomycotina</taxon>
        <taxon>Dothideomycetes</taxon>
        <taxon>Pleosporomycetidae</taxon>
        <taxon>Venturiales</taxon>
        <taxon>Venturiaceae</taxon>
        <taxon>Venturia</taxon>
    </lineage>
</organism>
<evidence type="ECO:0000313" key="10">
    <source>
        <dbReference type="Proteomes" id="UP000490939"/>
    </source>
</evidence>
<dbReference type="PANTHER" id="PTHR11863">
    <property type="entry name" value="STEROL DESATURASE"/>
    <property type="match status" value="1"/>
</dbReference>
<dbReference type="GO" id="GO:0008610">
    <property type="term" value="P:lipid biosynthetic process"/>
    <property type="evidence" value="ECO:0007669"/>
    <property type="project" value="InterPro"/>
</dbReference>
<sequence>MVNEMSTFTSNMLEASDFVIKAFFAQPSSSMESNISQLAIPAPATPAHLVSQSSSELSGHGILTSETPIVIVKALAASIPYLPNVLPLTYLQLGSIAAFAAVCYSELLYQGTSYLYRRGKVQRYYPLPTNRYAFTAGMNAFSFIVPSALYTLTVQKGMTRSWSFNPISLLAYIFVYMVIHDVYFYLVHTTFHRTRWLYEFFHAMHHELVYAMNVFHTGFAEVSENFIQVGLPWLFWTAVAGPNIWNWILPLSITLFTTLLGHSGYRMDWRFMMFHPLVLPIVLVSGKYMLTPGDHQVHHTYRRYNFGLFWRFMDEQGGTYKKPTMRAHDYTYWTKWAAVNADGSEEAKKWMGRHTVEFAEVAWGL</sequence>